<dbReference type="PANTHER" id="PTHR43169">
    <property type="entry name" value="EXSB FAMILY PROTEIN"/>
    <property type="match status" value="1"/>
</dbReference>
<accession>A0A832ARN6</accession>
<dbReference type="NCBIfam" id="TIGR00268">
    <property type="entry name" value="ATP-dependent sacrificial sulfur transferase LarE"/>
    <property type="match status" value="1"/>
</dbReference>
<evidence type="ECO:0000313" key="2">
    <source>
        <dbReference type="EMBL" id="HFQ79050.1"/>
    </source>
</evidence>
<evidence type="ECO:0000259" key="1">
    <source>
        <dbReference type="Pfam" id="PF00733"/>
    </source>
</evidence>
<dbReference type="SUPFAM" id="SSF52402">
    <property type="entry name" value="Adenine nucleotide alpha hydrolases-like"/>
    <property type="match status" value="1"/>
</dbReference>
<dbReference type="PANTHER" id="PTHR43169:SF2">
    <property type="entry name" value="NAD_GMP SYNTHASE DOMAIN-CONTAINING PROTEIN"/>
    <property type="match status" value="1"/>
</dbReference>
<dbReference type="GO" id="GO:0004066">
    <property type="term" value="F:asparagine synthase (glutamine-hydrolyzing) activity"/>
    <property type="evidence" value="ECO:0007669"/>
    <property type="project" value="InterPro"/>
</dbReference>
<dbReference type="InterPro" id="IPR001962">
    <property type="entry name" value="Asn_synthase"/>
</dbReference>
<dbReference type="Gene3D" id="3.40.50.620">
    <property type="entry name" value="HUPs"/>
    <property type="match status" value="1"/>
</dbReference>
<dbReference type="InterPro" id="IPR052188">
    <property type="entry name" value="Ni-pincer_cofactor_biosynth"/>
</dbReference>
<comment type="caution">
    <text evidence="2">The sequence shown here is derived from an EMBL/GenBank/DDBJ whole genome shotgun (WGS) entry which is preliminary data.</text>
</comment>
<proteinExistence type="predicted"/>
<dbReference type="CDD" id="cd01990">
    <property type="entry name" value="LarE-like"/>
    <property type="match status" value="1"/>
</dbReference>
<reference evidence="2" key="1">
    <citation type="journal article" date="2020" name="mSystems">
        <title>Genome- and Community-Level Interaction Insights into Carbon Utilization and Element Cycling Functions of Hydrothermarchaeota in Hydrothermal Sediment.</title>
        <authorList>
            <person name="Zhou Z."/>
            <person name="Liu Y."/>
            <person name="Xu W."/>
            <person name="Pan J."/>
            <person name="Luo Z.H."/>
            <person name="Li M."/>
        </authorList>
    </citation>
    <scope>NUCLEOTIDE SEQUENCE</scope>
    <source>
        <strain evidence="2">SpSt-629</strain>
    </source>
</reference>
<dbReference type="AlphaFoldDB" id="A0A832ARN6"/>
<dbReference type="GO" id="GO:0006529">
    <property type="term" value="P:asparagine biosynthetic process"/>
    <property type="evidence" value="ECO:0007669"/>
    <property type="project" value="InterPro"/>
</dbReference>
<dbReference type="InterPro" id="IPR005232">
    <property type="entry name" value="LarE"/>
</dbReference>
<dbReference type="EMBL" id="DTAU01000099">
    <property type="protein sequence ID" value="HFQ79050.1"/>
    <property type="molecule type" value="Genomic_DNA"/>
</dbReference>
<dbReference type="GO" id="GO:0016783">
    <property type="term" value="F:sulfurtransferase activity"/>
    <property type="evidence" value="ECO:0007669"/>
    <property type="project" value="InterPro"/>
</dbReference>
<dbReference type="PIRSF" id="PIRSF006661">
    <property type="entry name" value="PP-lp_UCP006661"/>
    <property type="match status" value="1"/>
</dbReference>
<protein>
    <submittedName>
        <fullName evidence="2">ATP-dependent sacrificial sulfur transferase LarE</fullName>
    </submittedName>
</protein>
<feature type="domain" description="Asparagine synthetase" evidence="1">
    <location>
        <begin position="42"/>
        <end position="105"/>
    </location>
</feature>
<dbReference type="InterPro" id="IPR014729">
    <property type="entry name" value="Rossmann-like_a/b/a_fold"/>
</dbReference>
<organism evidence="2">
    <name type="scientific">Ignisphaera aggregans</name>
    <dbReference type="NCBI Taxonomy" id="334771"/>
    <lineage>
        <taxon>Archaea</taxon>
        <taxon>Thermoproteota</taxon>
        <taxon>Thermoprotei</taxon>
        <taxon>Desulfurococcales</taxon>
        <taxon>Desulfurococcaceae</taxon>
        <taxon>Ignisphaera</taxon>
    </lineage>
</organism>
<keyword evidence="2" id="KW-0808">Transferase</keyword>
<dbReference type="Pfam" id="PF00733">
    <property type="entry name" value="Asn_synthase"/>
    <property type="match status" value="1"/>
</dbReference>
<feature type="non-terminal residue" evidence="2">
    <location>
        <position position="295"/>
    </location>
</feature>
<name>A0A832ARN6_9CREN</name>
<gene>
    <name evidence="2" type="primary">larE</name>
    <name evidence="2" type="ORF">ENT99_05030</name>
</gene>
<sequence>MSMVDAYMVFTDLGDVLEKLKKMNVDVYTKFMRLVNWFRSIDGKVMVMFSGGVDSSVVLSTATAVLGTSRVVAVTFSMPIVDEEDLYWSSEIAKSLGVERIVIEVDILSEKEFVSNPVDRCYVCKRKMVEKLNEYIDLLDIDVVINGTNASDLHTYRPGYRALREYGVRSPLAEIGITKEDSREIAKAFNLPNWSRASSSCLATRIPYGSPITLEKIVRIAKAERIIKDLTGLSLVRVRDHGNIARIEVDRNERRKFFSEELMDRVARELNRLGYRYVTLDLNGYRSGSFDTLTS</sequence>